<proteinExistence type="predicted"/>
<keyword evidence="2" id="KW-1185">Reference proteome</keyword>
<reference evidence="1" key="1">
    <citation type="submission" date="2023-09" db="EMBL/GenBank/DDBJ databases">
        <title>Undibacterium sp. 20NA77.5 isolated from freshwater.</title>
        <authorList>
            <person name="Le V."/>
            <person name="Ko S.-R."/>
            <person name="Ahn C.-Y."/>
            <person name="Oh H.-M."/>
        </authorList>
    </citation>
    <scope>NUCLEOTIDE SEQUENCE</scope>
    <source>
        <strain evidence="1">20NA77.5</strain>
    </source>
</reference>
<evidence type="ECO:0000313" key="1">
    <source>
        <dbReference type="EMBL" id="WMW79580.1"/>
    </source>
</evidence>
<sequence>MATAPIGSTDARENLFAKKTEKQNEVKSFIPKLRAEEDQVKQAQPTVAPPQTQKVEAAKPVVNSNGQVTGTLINTSA</sequence>
<organism evidence="1 2">
    <name type="scientific">Undibacterium cyanobacteriorum</name>
    <dbReference type="NCBI Taxonomy" id="3073561"/>
    <lineage>
        <taxon>Bacteria</taxon>
        <taxon>Pseudomonadati</taxon>
        <taxon>Pseudomonadota</taxon>
        <taxon>Betaproteobacteria</taxon>
        <taxon>Burkholderiales</taxon>
        <taxon>Oxalobacteraceae</taxon>
        <taxon>Undibacterium</taxon>
    </lineage>
</organism>
<dbReference type="RefSeq" id="WP_309481076.1">
    <property type="nucleotide sequence ID" value="NZ_CP133720.1"/>
</dbReference>
<dbReference type="Proteomes" id="UP001181355">
    <property type="component" value="Chromosome"/>
</dbReference>
<protein>
    <submittedName>
        <fullName evidence="1">Uncharacterized protein</fullName>
    </submittedName>
</protein>
<name>A0ABY9REC9_9BURK</name>
<dbReference type="EMBL" id="CP133720">
    <property type="protein sequence ID" value="WMW79580.1"/>
    <property type="molecule type" value="Genomic_DNA"/>
</dbReference>
<gene>
    <name evidence="1" type="ORF">RF679_13085</name>
</gene>
<accession>A0ABY9REC9</accession>
<evidence type="ECO:0000313" key="2">
    <source>
        <dbReference type="Proteomes" id="UP001181355"/>
    </source>
</evidence>